<dbReference type="AlphaFoldDB" id="A0A263HB24"/>
<gene>
    <name evidence="3" type="ORF">CFY87_08205</name>
    <name evidence="4" type="ORF">NCTC10851_02053</name>
</gene>
<dbReference type="Gene3D" id="3.40.1740.10">
    <property type="entry name" value="VC0467-like"/>
    <property type="match status" value="1"/>
</dbReference>
<evidence type="ECO:0000313" key="3">
    <source>
        <dbReference type="EMBL" id="OZN24685.1"/>
    </source>
</evidence>
<dbReference type="PANTHER" id="PTHR30327:SF1">
    <property type="entry name" value="UPF0301 PROTEIN YQGE"/>
    <property type="match status" value="1"/>
</dbReference>
<name>A0A263HB24_9PAST</name>
<protein>
    <recommendedName>
        <fullName evidence="2">UPF0301 protein CFY87_08205</fullName>
    </recommendedName>
</protein>
<evidence type="ECO:0000313" key="4">
    <source>
        <dbReference type="EMBL" id="SUU38370.1"/>
    </source>
</evidence>
<sequence>MELQNHFLIAMPHLNDDYFHRAVIYVCEHNEQGSMGLMITQPTDLSIAELCAKMNFLMADRRHYPDKLILSGGPVNLERGFILHTPTKQAFQHSYKISDQLTLTTSADVLQTFGTAAQPEQYLVTLGCASWSPNQLENEITNNDWLVVPANEQILFHTPYENRWLEAQLLLGIQHHHLAYQAGHC</sequence>
<evidence type="ECO:0000256" key="1">
    <source>
        <dbReference type="ARBA" id="ARBA00009600"/>
    </source>
</evidence>
<dbReference type="InParanoid" id="A0A263HB24"/>
<dbReference type="Proteomes" id="UP000215738">
    <property type="component" value="Unassembled WGS sequence"/>
</dbReference>
<dbReference type="Proteomes" id="UP000254507">
    <property type="component" value="Unassembled WGS sequence"/>
</dbReference>
<accession>A0A263HB24</accession>
<dbReference type="NCBIfam" id="NF001266">
    <property type="entry name" value="PRK00228.1-1"/>
    <property type="match status" value="1"/>
</dbReference>
<organism evidence="4 6">
    <name type="scientific">Actinobacillus seminis</name>
    <dbReference type="NCBI Taxonomy" id="722"/>
    <lineage>
        <taxon>Bacteria</taxon>
        <taxon>Pseudomonadati</taxon>
        <taxon>Pseudomonadota</taxon>
        <taxon>Gammaproteobacteria</taxon>
        <taxon>Pasteurellales</taxon>
        <taxon>Pasteurellaceae</taxon>
        <taxon>Actinobacillus</taxon>
    </lineage>
</organism>
<dbReference type="Pfam" id="PF02622">
    <property type="entry name" value="DUF179"/>
    <property type="match status" value="1"/>
</dbReference>
<comment type="similarity">
    <text evidence="1 2">Belongs to the UPF0301 (AlgH) family.</text>
</comment>
<dbReference type="GO" id="GO:0005829">
    <property type="term" value="C:cytosol"/>
    <property type="evidence" value="ECO:0007669"/>
    <property type="project" value="TreeGrafter"/>
</dbReference>
<dbReference type="PANTHER" id="PTHR30327">
    <property type="entry name" value="UNCHARACTERIZED PROTEIN YQGE"/>
    <property type="match status" value="1"/>
</dbReference>
<proteinExistence type="inferred from homology"/>
<dbReference type="HAMAP" id="MF_00758">
    <property type="entry name" value="UPF0301"/>
    <property type="match status" value="1"/>
</dbReference>
<evidence type="ECO:0000256" key="2">
    <source>
        <dbReference type="HAMAP-Rule" id="MF_00758"/>
    </source>
</evidence>
<evidence type="ECO:0000313" key="5">
    <source>
        <dbReference type="Proteomes" id="UP000215738"/>
    </source>
</evidence>
<reference evidence="4 6" key="2">
    <citation type="submission" date="2018-06" db="EMBL/GenBank/DDBJ databases">
        <authorList>
            <consortium name="Pathogen Informatics"/>
            <person name="Doyle S."/>
        </authorList>
    </citation>
    <scope>NUCLEOTIDE SEQUENCE [LARGE SCALE GENOMIC DNA]</scope>
    <source>
        <strain evidence="4 6">NCTC10851</strain>
    </source>
</reference>
<dbReference type="InterPro" id="IPR003774">
    <property type="entry name" value="AlgH-like"/>
</dbReference>
<dbReference type="EMBL" id="UFSB01000001">
    <property type="protein sequence ID" value="SUU38370.1"/>
    <property type="molecule type" value="Genomic_DNA"/>
</dbReference>
<dbReference type="RefSeq" id="WP_094946717.1">
    <property type="nucleotide sequence ID" value="NZ_JBMHIA010000030.1"/>
</dbReference>
<dbReference type="SUPFAM" id="SSF143456">
    <property type="entry name" value="VC0467-like"/>
    <property type="match status" value="1"/>
</dbReference>
<keyword evidence="5" id="KW-1185">Reference proteome</keyword>
<dbReference type="EMBL" id="NLFK01000007">
    <property type="protein sequence ID" value="OZN24685.1"/>
    <property type="molecule type" value="Genomic_DNA"/>
</dbReference>
<dbReference type="FunCoup" id="A0A263HB24">
    <property type="interactions" value="247"/>
</dbReference>
<dbReference type="OrthoDB" id="9807486at2"/>
<reference evidence="3 5" key="1">
    <citation type="submission" date="2017-07" db="EMBL/GenBank/DDBJ databases">
        <title>Virulence factors identified in Actinobacillus seminis.</title>
        <authorList>
            <person name="Negrete-Abascal E."/>
            <person name="Vaca-Pacheco S."/>
            <person name="Montes-Garcia F."/>
            <person name="Leyto-Gil A.M."/>
            <person name="Fragoso-Garcia E."/>
            <person name="Carvente-Garcia R."/>
            <person name="Perez-Agueros S."/>
            <person name="Castelan-Sanchez H.G."/>
            <person name="Garcia-Molina A."/>
            <person name="Villamar T.E."/>
            <person name="Vazquez-Cruz C."/>
        </authorList>
    </citation>
    <scope>NUCLEOTIDE SEQUENCE [LARGE SCALE GENOMIC DNA]</scope>
    <source>
        <strain evidence="3 5">ATCC 15768</strain>
    </source>
</reference>
<evidence type="ECO:0000313" key="6">
    <source>
        <dbReference type="Proteomes" id="UP000254507"/>
    </source>
</evidence>